<sequence>MPIALSDPAASDPAKLPSSFKSLWRPDGQNPFSGNIPLLASACVNPWEKPSKECADAAIAQSGVVAFGGGTIKYEDGSCNPYKNIIETAAWDAFTLARFTKAVPTTGRQIATWRTYIGPDFAEAEEFKRKKSFDIILSCKDTKDQCNTKIDGKAVGGYAWTTSWFGWKYQHVTLCPVFFELRTLDDIFELLEDGLERGELKYAQEAEWQANTGQYLLHEIMHLDAVGIPKIEEGGRGPRAYGPYYVYRLAQRPLNQKDGGQRTSLNADNYAWLANSLEIGTLGSGEYQRMQNGFLVDLGYMDFNVSSWTQAEIEDRAAPTFEGMKNPLPATIAPPVKPIPDPECSFEGPAFSQPEAEEHINNFCSNSAYWENVIVSPLANGTAETSDGNPKSSGTSYPYKITGSGDRLWLGLMYSRESCTGTFRFTLGKTDEEKRDYCRARFRTILNGCQTDTTTAKKGGILNKECGTYGVIASKDNPFSMEKWYGDLGTLVCEDTLAVDGSPLRGTCTCWYSNYPGLTEVYKMPPGKQCKSGDVNLKELFSN</sequence>
<dbReference type="InterPro" id="IPR024079">
    <property type="entry name" value="MetalloPept_cat_dom_sf"/>
</dbReference>
<evidence type="ECO:0000313" key="1">
    <source>
        <dbReference type="EMBL" id="EQB57145.1"/>
    </source>
</evidence>
<dbReference type="OrthoDB" id="1896086at2759"/>
<protein>
    <recommendedName>
        <fullName evidence="3">Metalloprotease</fullName>
    </recommendedName>
</protein>
<organism evidence="1 2">
    <name type="scientific">Colletotrichum gloeosporioides (strain Cg-14)</name>
    <name type="common">Anthracnose fungus</name>
    <name type="synonym">Glomerella cingulata</name>
    <dbReference type="NCBI Taxonomy" id="1237896"/>
    <lineage>
        <taxon>Eukaryota</taxon>
        <taxon>Fungi</taxon>
        <taxon>Dikarya</taxon>
        <taxon>Ascomycota</taxon>
        <taxon>Pezizomycotina</taxon>
        <taxon>Sordariomycetes</taxon>
        <taxon>Hypocreomycetidae</taxon>
        <taxon>Glomerellales</taxon>
        <taxon>Glomerellaceae</taxon>
        <taxon>Colletotrichum</taxon>
        <taxon>Colletotrichum gloeosporioides species complex</taxon>
    </lineage>
</organism>
<name>T0M850_COLGC</name>
<evidence type="ECO:0008006" key="3">
    <source>
        <dbReference type="Google" id="ProtNLM"/>
    </source>
</evidence>
<accession>T0M850</accession>
<dbReference type="AlphaFoldDB" id="T0M850"/>
<reference evidence="2" key="1">
    <citation type="journal article" date="2013" name="Mol. Plant Microbe Interact.">
        <title>Global aspects of pacC regulation of pathogenicity genes in Colletotrichum gloeosporioides as revealed by transcriptome analysis.</title>
        <authorList>
            <person name="Alkan N."/>
            <person name="Meng X."/>
            <person name="Friedlander G."/>
            <person name="Reuveni E."/>
            <person name="Sukno S."/>
            <person name="Sherman A."/>
            <person name="Thon M."/>
            <person name="Fluhr R."/>
            <person name="Prusky D."/>
        </authorList>
    </citation>
    <scope>NUCLEOTIDE SEQUENCE [LARGE SCALE GENOMIC DNA]</scope>
    <source>
        <strain evidence="2">Cg-14</strain>
    </source>
</reference>
<dbReference type="Gene3D" id="3.40.390.10">
    <property type="entry name" value="Collagenase (Catalytic Domain)"/>
    <property type="match status" value="1"/>
</dbReference>
<gene>
    <name evidence="1" type="ORF">CGLO_02782</name>
</gene>
<dbReference type="HOGENOM" id="CLU_450607_0_0_1"/>
<dbReference type="EMBL" id="AMYD01000569">
    <property type="protein sequence ID" value="EQB57145.1"/>
    <property type="molecule type" value="Genomic_DNA"/>
</dbReference>
<evidence type="ECO:0000313" key="2">
    <source>
        <dbReference type="Proteomes" id="UP000015530"/>
    </source>
</evidence>
<dbReference type="Proteomes" id="UP000015530">
    <property type="component" value="Unassembled WGS sequence"/>
</dbReference>
<dbReference type="SUPFAM" id="SSF55486">
    <property type="entry name" value="Metalloproteases ('zincins'), catalytic domain"/>
    <property type="match status" value="1"/>
</dbReference>
<dbReference type="GO" id="GO:0008237">
    <property type="term" value="F:metallopeptidase activity"/>
    <property type="evidence" value="ECO:0007669"/>
    <property type="project" value="InterPro"/>
</dbReference>
<comment type="caution">
    <text evidence="1">The sequence shown here is derived from an EMBL/GenBank/DDBJ whole genome shotgun (WGS) entry which is preliminary data.</text>
</comment>
<proteinExistence type="predicted"/>
<dbReference type="STRING" id="1237896.T0M850"/>